<dbReference type="GeneID" id="63837478"/>
<evidence type="ECO:0000313" key="3">
    <source>
        <dbReference type="Proteomes" id="UP000803844"/>
    </source>
</evidence>
<dbReference type="OrthoDB" id="2342176at2759"/>
<protein>
    <submittedName>
        <fullName evidence="2">Uncharacterized protein</fullName>
    </submittedName>
</protein>
<feature type="signal peptide" evidence="1">
    <location>
        <begin position="1"/>
        <end position="19"/>
    </location>
</feature>
<keyword evidence="3" id="KW-1185">Reference proteome</keyword>
<proteinExistence type="predicted"/>
<reference evidence="2" key="1">
    <citation type="journal article" date="2020" name="Phytopathology">
        <title>Genome sequence of the chestnut blight fungus Cryphonectria parasitica EP155: A fundamental resource for an archetypical invasive plant pathogen.</title>
        <authorList>
            <person name="Crouch J.A."/>
            <person name="Dawe A."/>
            <person name="Aerts A."/>
            <person name="Barry K."/>
            <person name="Churchill A.C.L."/>
            <person name="Grimwood J."/>
            <person name="Hillman B."/>
            <person name="Milgroom M.G."/>
            <person name="Pangilinan J."/>
            <person name="Smith M."/>
            <person name="Salamov A."/>
            <person name="Schmutz J."/>
            <person name="Yadav J."/>
            <person name="Grigoriev I.V."/>
            <person name="Nuss D."/>
        </authorList>
    </citation>
    <scope>NUCLEOTIDE SEQUENCE</scope>
    <source>
        <strain evidence="2">EP155</strain>
    </source>
</reference>
<gene>
    <name evidence="2" type="ORF">M406DRAFT_328625</name>
</gene>
<dbReference type="RefSeq" id="XP_040778515.1">
    <property type="nucleotide sequence ID" value="XM_040920349.1"/>
</dbReference>
<accession>A0A9P5CQI4</accession>
<dbReference type="AlphaFoldDB" id="A0A9P5CQI4"/>
<dbReference type="EMBL" id="MU032346">
    <property type="protein sequence ID" value="KAF3767554.1"/>
    <property type="molecule type" value="Genomic_DNA"/>
</dbReference>
<evidence type="ECO:0000313" key="2">
    <source>
        <dbReference type="EMBL" id="KAF3767554.1"/>
    </source>
</evidence>
<name>A0A9P5CQI4_CRYP1</name>
<dbReference type="Proteomes" id="UP000803844">
    <property type="component" value="Unassembled WGS sequence"/>
</dbReference>
<comment type="caution">
    <text evidence="2">The sequence shown here is derived from an EMBL/GenBank/DDBJ whole genome shotgun (WGS) entry which is preliminary data.</text>
</comment>
<feature type="chain" id="PRO_5040451593" evidence="1">
    <location>
        <begin position="20"/>
        <end position="168"/>
    </location>
</feature>
<evidence type="ECO:0000256" key="1">
    <source>
        <dbReference type="SAM" id="SignalP"/>
    </source>
</evidence>
<organism evidence="2 3">
    <name type="scientific">Cryphonectria parasitica (strain ATCC 38755 / EP155)</name>
    <dbReference type="NCBI Taxonomy" id="660469"/>
    <lineage>
        <taxon>Eukaryota</taxon>
        <taxon>Fungi</taxon>
        <taxon>Dikarya</taxon>
        <taxon>Ascomycota</taxon>
        <taxon>Pezizomycotina</taxon>
        <taxon>Sordariomycetes</taxon>
        <taxon>Sordariomycetidae</taxon>
        <taxon>Diaporthales</taxon>
        <taxon>Cryphonectriaceae</taxon>
        <taxon>Cryphonectria-Endothia species complex</taxon>
        <taxon>Cryphonectria</taxon>
    </lineage>
</organism>
<keyword evidence="1" id="KW-0732">Signal</keyword>
<sequence>MKTIPATIVLLATVNATQATTASLNPFSPMPATGDTTSLDYKQTSTLPRHVNAMGVGSSCAGSEGAWYCMSSAFQRCASGQWSRVVDCAEGTVCEPEGLSYEFQTAFGISAATDYLCRYVFCLLSCCYEDGSNYEHVYDCLEHSDSWRSKAGYLGRGTSWDRSLSIDG</sequence>